<dbReference type="RefSeq" id="WP_076088758.1">
    <property type="nucleotide sequence ID" value="NZ_CP019070.1"/>
</dbReference>
<dbReference type="OrthoDB" id="9784339at2"/>
<dbReference type="CDD" id="cd16345">
    <property type="entry name" value="LMWP_ArsC"/>
    <property type="match status" value="1"/>
</dbReference>
<dbReference type="EMBL" id="CP019070">
    <property type="protein sequence ID" value="APW66704.1"/>
    <property type="molecule type" value="Genomic_DNA"/>
</dbReference>
<dbReference type="STRING" id="1850254.LPB137_12950"/>
<evidence type="ECO:0000256" key="1">
    <source>
        <dbReference type="ARBA" id="ARBA00022849"/>
    </source>
</evidence>
<name>A0A1P8KQ15_9BACT</name>
<dbReference type="Gene3D" id="3.40.50.2300">
    <property type="match status" value="1"/>
</dbReference>
<dbReference type="PANTHER" id="PTHR43428">
    <property type="entry name" value="ARSENATE REDUCTASE"/>
    <property type="match status" value="1"/>
</dbReference>
<feature type="domain" description="Phosphotyrosine protein phosphatase I" evidence="2">
    <location>
        <begin position="7"/>
        <end position="134"/>
    </location>
</feature>
<dbReference type="Pfam" id="PF01451">
    <property type="entry name" value="LMWPc"/>
    <property type="match status" value="1"/>
</dbReference>
<gene>
    <name evidence="3" type="ORF">LPB137_12950</name>
</gene>
<dbReference type="AlphaFoldDB" id="A0A1P8KQ15"/>
<evidence type="ECO:0000313" key="3">
    <source>
        <dbReference type="EMBL" id="APW66704.1"/>
    </source>
</evidence>
<organism evidence="3 4">
    <name type="scientific">Poseidonibacter parvus</name>
    <dbReference type="NCBI Taxonomy" id="1850254"/>
    <lineage>
        <taxon>Bacteria</taxon>
        <taxon>Pseudomonadati</taxon>
        <taxon>Campylobacterota</taxon>
        <taxon>Epsilonproteobacteria</taxon>
        <taxon>Campylobacterales</taxon>
        <taxon>Arcobacteraceae</taxon>
        <taxon>Poseidonibacter</taxon>
    </lineage>
</organism>
<keyword evidence="1" id="KW-0059">Arsenical resistance</keyword>
<keyword evidence="4" id="KW-1185">Reference proteome</keyword>
<dbReference type="Proteomes" id="UP000186074">
    <property type="component" value="Chromosome"/>
</dbReference>
<sequence>MQNKSNKKVLILCTGNSCRSIIAEALINAKLEGFSSDSSGVKASGRVNPNAQKLLEQKGIWKEEYHSKTIDKVIDNEYDLVVTVCDNAHETCPMFPKAVKVIHVSFVDPDGKGFEAFEDTYKEIEEILLPKVVEALK</sequence>
<accession>A0A1P8KQ15</accession>
<dbReference type="SUPFAM" id="SSF52788">
    <property type="entry name" value="Phosphotyrosine protein phosphatases I"/>
    <property type="match status" value="1"/>
</dbReference>
<protein>
    <submittedName>
        <fullName evidence="3">Low molecular weight phosphatase family protein</fullName>
    </submittedName>
</protein>
<dbReference type="KEGG" id="alp:LPB137_12950"/>
<evidence type="ECO:0000259" key="2">
    <source>
        <dbReference type="SMART" id="SM00226"/>
    </source>
</evidence>
<dbReference type="InterPro" id="IPR023485">
    <property type="entry name" value="Ptyr_pPase"/>
</dbReference>
<evidence type="ECO:0000313" key="4">
    <source>
        <dbReference type="Proteomes" id="UP000186074"/>
    </source>
</evidence>
<dbReference type="InterPro" id="IPR036196">
    <property type="entry name" value="Ptyr_pPase_sf"/>
</dbReference>
<dbReference type="GO" id="GO:0046685">
    <property type="term" value="P:response to arsenic-containing substance"/>
    <property type="evidence" value="ECO:0007669"/>
    <property type="project" value="UniProtKB-KW"/>
</dbReference>
<dbReference type="PANTHER" id="PTHR43428:SF1">
    <property type="entry name" value="ARSENATE REDUCTASE"/>
    <property type="match status" value="1"/>
</dbReference>
<dbReference type="SMART" id="SM00226">
    <property type="entry name" value="LMWPc"/>
    <property type="match status" value="1"/>
</dbReference>
<proteinExistence type="predicted"/>
<reference evidence="3 4" key="1">
    <citation type="submission" date="2017-01" db="EMBL/GenBank/DDBJ databases">
        <title>Genome sequencing of Arcobacter sp. LPB0137.</title>
        <authorList>
            <person name="Lee G.-W."/>
            <person name="Yi H."/>
        </authorList>
    </citation>
    <scope>NUCLEOTIDE SEQUENCE [LARGE SCALE GENOMIC DNA]</scope>
    <source>
        <strain evidence="3 4">LPB0137</strain>
    </source>
</reference>